<feature type="domain" description="Pseudouridine synthase RsuA/RluA-like" evidence="5">
    <location>
        <begin position="84"/>
        <end position="228"/>
    </location>
</feature>
<evidence type="ECO:0000256" key="1">
    <source>
        <dbReference type="ARBA" id="ARBA00000073"/>
    </source>
</evidence>
<comment type="function">
    <text evidence="4">Responsible for synthesis of pseudouridine from uracil.</text>
</comment>
<dbReference type="PANTHER" id="PTHR21600:SF35">
    <property type="entry name" value="PSEUDOURIDINE SYNTHASE"/>
    <property type="match status" value="1"/>
</dbReference>
<comment type="similarity">
    <text evidence="2 4">Belongs to the pseudouridine synthase RluA family.</text>
</comment>
<dbReference type="InterPro" id="IPR050188">
    <property type="entry name" value="RluA_PseudoU_synthase"/>
</dbReference>
<evidence type="ECO:0000256" key="2">
    <source>
        <dbReference type="ARBA" id="ARBA00010876"/>
    </source>
</evidence>
<dbReference type="Gene3D" id="3.30.2350.10">
    <property type="entry name" value="Pseudouridine synthase"/>
    <property type="match status" value="1"/>
</dbReference>
<evidence type="ECO:0000256" key="3">
    <source>
        <dbReference type="PIRSR" id="PIRSR606225-1"/>
    </source>
</evidence>
<dbReference type="GO" id="GO:0009982">
    <property type="term" value="F:pseudouridine synthase activity"/>
    <property type="evidence" value="ECO:0007669"/>
    <property type="project" value="InterPro"/>
</dbReference>
<dbReference type="Proteomes" id="UP000229523">
    <property type="component" value="Unassembled WGS sequence"/>
</dbReference>
<reference evidence="6 7" key="1">
    <citation type="journal article" date="2018" name="Front. Microbiol.">
        <title>Description and Comparative Genomics of Macrococcus caseolyticus subsp. hominis subsp. nov., Macrococcus goetzii sp. nov., Macrococcus epidermidis sp. nov., and Macrococcus bohemicus sp. nov., Novel Macrococci From Human Clinical Material With Virulence Potential and Suspected Uptake of Foreign DNA by Natural Transformation.</title>
        <authorList>
            <person name="Maslanova I."/>
            <person name="Wertheimer Z."/>
            <person name="Sedlacek I."/>
            <person name="Svec P."/>
            <person name="Indrakova A."/>
            <person name="Kovarovic V."/>
            <person name="Schumann P."/>
            <person name="Sproer C."/>
            <person name="Kralova S."/>
            <person name="Sedo O."/>
            <person name="Kristofova L."/>
            <person name="Vrbovska V."/>
            <person name="Fuzik T."/>
            <person name="Petras P."/>
            <person name="Zdrahal Z."/>
            <person name="Ruzickova V."/>
            <person name="Doskar J."/>
            <person name="Pantucek R."/>
        </authorList>
    </citation>
    <scope>NUCLEOTIDE SEQUENCE [LARGE SCALE GENOMIC DNA]</scope>
    <source>
        <strain evidence="6 7">CCM 4927</strain>
    </source>
</reference>
<feature type="active site" evidence="3">
    <location>
        <position position="130"/>
    </location>
</feature>
<protein>
    <recommendedName>
        <fullName evidence="4">Pseudouridine synthase</fullName>
        <ecNumber evidence="4">5.4.99.-</ecNumber>
    </recommendedName>
</protein>
<dbReference type="EC" id="5.4.99.-" evidence="4"/>
<dbReference type="InterPro" id="IPR006145">
    <property type="entry name" value="PsdUridine_synth_RsuA/RluA"/>
</dbReference>
<keyword evidence="7" id="KW-1185">Reference proteome</keyword>
<evidence type="ECO:0000259" key="5">
    <source>
        <dbReference type="Pfam" id="PF00849"/>
    </source>
</evidence>
<name>A0A2G5NMR0_9STAP</name>
<evidence type="ECO:0000313" key="6">
    <source>
        <dbReference type="EMBL" id="RAI83161.1"/>
    </source>
</evidence>
<organism evidence="6 7">
    <name type="scientific">Macrococcoides goetzii</name>
    <dbReference type="NCBI Taxonomy" id="1891097"/>
    <lineage>
        <taxon>Bacteria</taxon>
        <taxon>Bacillati</taxon>
        <taxon>Bacillota</taxon>
        <taxon>Bacilli</taxon>
        <taxon>Bacillales</taxon>
        <taxon>Staphylococcaceae</taxon>
        <taxon>Macrococcoides</taxon>
    </lineage>
</organism>
<dbReference type="CDD" id="cd02869">
    <property type="entry name" value="PseudoU_synth_RluA_like"/>
    <property type="match status" value="1"/>
</dbReference>
<dbReference type="InterPro" id="IPR006225">
    <property type="entry name" value="PsdUridine_synth_RluC/D"/>
</dbReference>
<keyword evidence="4" id="KW-0413">Isomerase</keyword>
<dbReference type="GO" id="GO:0003723">
    <property type="term" value="F:RNA binding"/>
    <property type="evidence" value="ECO:0007669"/>
    <property type="project" value="InterPro"/>
</dbReference>
<dbReference type="EMBL" id="MJBI02000001">
    <property type="protein sequence ID" value="RAI83161.1"/>
    <property type="molecule type" value="Genomic_DNA"/>
</dbReference>
<proteinExistence type="inferred from homology"/>
<dbReference type="PANTHER" id="PTHR21600">
    <property type="entry name" value="MITOCHONDRIAL RNA PSEUDOURIDINE SYNTHASE"/>
    <property type="match status" value="1"/>
</dbReference>
<evidence type="ECO:0000313" key="7">
    <source>
        <dbReference type="Proteomes" id="UP000229523"/>
    </source>
</evidence>
<accession>A0A2G5NMR0</accession>
<dbReference type="InterPro" id="IPR020103">
    <property type="entry name" value="PsdUridine_synth_cat_dom_sf"/>
</dbReference>
<dbReference type="AlphaFoldDB" id="A0A2G5NMR0"/>
<comment type="catalytic activity">
    <reaction evidence="1 4">
        <text>a uridine in RNA = a pseudouridine in RNA</text>
        <dbReference type="Rhea" id="RHEA:48348"/>
        <dbReference type="Rhea" id="RHEA-COMP:12068"/>
        <dbReference type="Rhea" id="RHEA-COMP:12069"/>
        <dbReference type="ChEBI" id="CHEBI:65314"/>
        <dbReference type="ChEBI" id="CHEBI:65315"/>
    </reaction>
</comment>
<sequence length="285" mass="32918">MQIRYTIKEATTVKTFLQNQRYSKKSLSAIKQNGALLVNEHPVTVRANISQDDTLTVRLPDEIRSPYLITNHIPIEILYDDSFMIIVNKPSFMNTIPSQLHPHNSLLEAVYGYLEQKFDNSVLHPVSRLDRNTSGIVVFAKHQLIHHLLTNEIEKHYLLICLGEMKPKGNICMPIERSDTSIITRQVSVYGQYARTEYQLLQYNKIMNISLVKARLHTGRTHQIRVHFYTLGHPLIGDTLYGNDKKIDRHALHANEVRFNHPIYGNQINIKSSLPKDLSHFFDVL</sequence>
<dbReference type="GO" id="GO:0000455">
    <property type="term" value="P:enzyme-directed rRNA pseudouridine synthesis"/>
    <property type="evidence" value="ECO:0007669"/>
    <property type="project" value="TreeGrafter"/>
</dbReference>
<evidence type="ECO:0000256" key="4">
    <source>
        <dbReference type="RuleBase" id="RU362028"/>
    </source>
</evidence>
<dbReference type="GO" id="GO:0140098">
    <property type="term" value="F:catalytic activity, acting on RNA"/>
    <property type="evidence" value="ECO:0007669"/>
    <property type="project" value="UniProtKB-ARBA"/>
</dbReference>
<dbReference type="SUPFAM" id="SSF55120">
    <property type="entry name" value="Pseudouridine synthase"/>
    <property type="match status" value="1"/>
</dbReference>
<dbReference type="Pfam" id="PF00849">
    <property type="entry name" value="PseudoU_synth_2"/>
    <property type="match status" value="1"/>
</dbReference>
<comment type="caution">
    <text evidence="6">The sequence shown here is derived from an EMBL/GenBank/DDBJ whole genome shotgun (WGS) entry which is preliminary data.</text>
</comment>
<dbReference type="NCBIfam" id="TIGR00005">
    <property type="entry name" value="rluA_subfam"/>
    <property type="match status" value="1"/>
</dbReference>
<gene>
    <name evidence="6" type="ORF">BFS35_005305</name>
</gene>